<proteinExistence type="predicted"/>
<dbReference type="EMBL" id="BPVZ01000003">
    <property type="protein sequence ID" value="GKU88753.1"/>
    <property type="molecule type" value="Genomic_DNA"/>
</dbReference>
<dbReference type="AlphaFoldDB" id="A0AAV5HSL2"/>
<organism evidence="1 2">
    <name type="scientific">Rubroshorea leprosula</name>
    <dbReference type="NCBI Taxonomy" id="152421"/>
    <lineage>
        <taxon>Eukaryota</taxon>
        <taxon>Viridiplantae</taxon>
        <taxon>Streptophyta</taxon>
        <taxon>Embryophyta</taxon>
        <taxon>Tracheophyta</taxon>
        <taxon>Spermatophyta</taxon>
        <taxon>Magnoliopsida</taxon>
        <taxon>eudicotyledons</taxon>
        <taxon>Gunneridae</taxon>
        <taxon>Pentapetalae</taxon>
        <taxon>rosids</taxon>
        <taxon>malvids</taxon>
        <taxon>Malvales</taxon>
        <taxon>Dipterocarpaceae</taxon>
        <taxon>Rubroshorea</taxon>
    </lineage>
</organism>
<dbReference type="Proteomes" id="UP001054252">
    <property type="component" value="Unassembled WGS sequence"/>
</dbReference>
<reference evidence="1 2" key="1">
    <citation type="journal article" date="2021" name="Commun. Biol.">
        <title>The genome of Shorea leprosula (Dipterocarpaceae) highlights the ecological relevance of drought in aseasonal tropical rainforests.</title>
        <authorList>
            <person name="Ng K.K.S."/>
            <person name="Kobayashi M.J."/>
            <person name="Fawcett J.A."/>
            <person name="Hatakeyama M."/>
            <person name="Paape T."/>
            <person name="Ng C.H."/>
            <person name="Ang C.C."/>
            <person name="Tnah L.H."/>
            <person name="Lee C.T."/>
            <person name="Nishiyama T."/>
            <person name="Sese J."/>
            <person name="O'Brien M.J."/>
            <person name="Copetti D."/>
            <person name="Mohd Noor M.I."/>
            <person name="Ong R.C."/>
            <person name="Putra M."/>
            <person name="Sireger I.Z."/>
            <person name="Indrioko S."/>
            <person name="Kosugi Y."/>
            <person name="Izuno A."/>
            <person name="Isagi Y."/>
            <person name="Lee S.L."/>
            <person name="Shimizu K.K."/>
        </authorList>
    </citation>
    <scope>NUCLEOTIDE SEQUENCE [LARGE SCALE GENOMIC DNA]</scope>
    <source>
        <strain evidence="1">214</strain>
    </source>
</reference>
<sequence length="223" mass="24739">MVDLEMNLQMVFKEIVTSLEEHSASALLRVPRATRNVLHLRDDAVSFRNSVAGILDKLKKEEIVVEGTTKDVAHDFMAIEPSSSFTPRPSPFSSRIFPLELASSPLCTEPVPPALRPYFRQSYPCTFEPHFQQSYPPYTPAPYFLHSYAPLHASCTPLFCIVPYPLHAYTPALAACALAVAPILRPCTAAPPIPGLCTPTCYSPVLASLTEEIAHTRQNRHHQ</sequence>
<evidence type="ECO:0000313" key="2">
    <source>
        <dbReference type="Proteomes" id="UP001054252"/>
    </source>
</evidence>
<dbReference type="GO" id="GO:0017119">
    <property type="term" value="C:Golgi transport complex"/>
    <property type="evidence" value="ECO:0007669"/>
    <property type="project" value="InterPro"/>
</dbReference>
<protein>
    <submittedName>
        <fullName evidence="1">Uncharacterized protein</fullName>
    </submittedName>
</protein>
<name>A0AAV5HSL2_9ROSI</name>
<comment type="caution">
    <text evidence="1">The sequence shown here is derived from an EMBL/GenBank/DDBJ whole genome shotgun (WGS) entry which is preliminary data.</text>
</comment>
<accession>A0AAV5HSL2</accession>
<evidence type="ECO:0000313" key="1">
    <source>
        <dbReference type="EMBL" id="GKU88753.1"/>
    </source>
</evidence>
<dbReference type="Pfam" id="PF10191">
    <property type="entry name" value="COG7"/>
    <property type="match status" value="1"/>
</dbReference>
<keyword evidence="2" id="KW-1185">Reference proteome</keyword>
<dbReference type="InterPro" id="IPR019335">
    <property type="entry name" value="COG7"/>
</dbReference>
<gene>
    <name evidence="1" type="ORF">SLEP1_g2981</name>
</gene>
<dbReference type="GO" id="GO:0006886">
    <property type="term" value="P:intracellular protein transport"/>
    <property type="evidence" value="ECO:0007669"/>
    <property type="project" value="InterPro"/>
</dbReference>